<dbReference type="Pfam" id="PF06724">
    <property type="entry name" value="DUF1206"/>
    <property type="match status" value="1"/>
</dbReference>
<keyword evidence="1" id="KW-0812">Transmembrane</keyword>
<keyword evidence="1" id="KW-0472">Membrane</keyword>
<sequence length="92" mass="9219">MRSVVSAAKAAAYLAVGWTALTTALGSATTSSSSSQHASASVFALPSGQIFLGLAGLVAAPVGIYFVIKGVRRKFLDDVATPPGIPGRAVDV</sequence>
<dbReference type="Proteomes" id="UP000776164">
    <property type="component" value="Unassembled WGS sequence"/>
</dbReference>
<protein>
    <submittedName>
        <fullName evidence="3">Fucose permease</fullName>
    </submittedName>
</protein>
<feature type="transmembrane region" description="Helical" evidence="1">
    <location>
        <begin position="50"/>
        <end position="68"/>
    </location>
</feature>
<feature type="domain" description="DUF1206" evidence="2">
    <location>
        <begin position="6"/>
        <end position="73"/>
    </location>
</feature>
<name>A0ABS2L0K3_9MICO</name>
<evidence type="ECO:0000256" key="1">
    <source>
        <dbReference type="SAM" id="Phobius"/>
    </source>
</evidence>
<keyword evidence="1" id="KW-1133">Transmembrane helix</keyword>
<keyword evidence="4" id="KW-1185">Reference proteome</keyword>
<comment type="caution">
    <text evidence="3">The sequence shown here is derived from an EMBL/GenBank/DDBJ whole genome shotgun (WGS) entry which is preliminary data.</text>
</comment>
<dbReference type="EMBL" id="JAFBBU010000001">
    <property type="protein sequence ID" value="MBM7470602.1"/>
    <property type="molecule type" value="Genomic_DNA"/>
</dbReference>
<evidence type="ECO:0000313" key="3">
    <source>
        <dbReference type="EMBL" id="MBM7470602.1"/>
    </source>
</evidence>
<evidence type="ECO:0000313" key="4">
    <source>
        <dbReference type="Proteomes" id="UP000776164"/>
    </source>
</evidence>
<gene>
    <name evidence="3" type="ORF">JOE66_000236</name>
</gene>
<proteinExistence type="predicted"/>
<evidence type="ECO:0000259" key="2">
    <source>
        <dbReference type="Pfam" id="PF06724"/>
    </source>
</evidence>
<reference evidence="3 4" key="1">
    <citation type="submission" date="2021-01" db="EMBL/GenBank/DDBJ databases">
        <title>Sequencing the genomes of 1000 actinobacteria strains.</title>
        <authorList>
            <person name="Klenk H.-P."/>
        </authorList>
    </citation>
    <scope>NUCLEOTIDE SEQUENCE [LARGE SCALE GENOMIC DNA]</scope>
    <source>
        <strain evidence="3 4">DSM 13057</strain>
    </source>
</reference>
<organism evidence="3 4">
    <name type="scientific">Subtercola frigoramans</name>
    <dbReference type="NCBI Taxonomy" id="120298"/>
    <lineage>
        <taxon>Bacteria</taxon>
        <taxon>Bacillati</taxon>
        <taxon>Actinomycetota</taxon>
        <taxon>Actinomycetes</taxon>
        <taxon>Micrococcales</taxon>
        <taxon>Microbacteriaceae</taxon>
        <taxon>Subtercola</taxon>
    </lineage>
</organism>
<dbReference type="InterPro" id="IPR009597">
    <property type="entry name" value="DUF1206"/>
</dbReference>
<accession>A0ABS2L0K3</accession>
<dbReference type="RefSeq" id="WP_205106333.1">
    <property type="nucleotide sequence ID" value="NZ_BAAAHT010000018.1"/>
</dbReference>